<comment type="caution">
    <text evidence="2">The sequence shown here is derived from an EMBL/GenBank/DDBJ whole genome shotgun (WGS) entry which is preliminary data.</text>
</comment>
<gene>
    <name evidence="2" type="ORF">PQR66_18945</name>
</gene>
<evidence type="ECO:0000313" key="3">
    <source>
        <dbReference type="Proteomes" id="UP001629249"/>
    </source>
</evidence>
<dbReference type="RefSeq" id="WP_408328957.1">
    <property type="nucleotide sequence ID" value="NZ_JAQQFH010000008.1"/>
</dbReference>
<organism evidence="2 3">
    <name type="scientific">Paraburkholderia agricolaris</name>
    <dbReference type="NCBI Taxonomy" id="2152888"/>
    <lineage>
        <taxon>Bacteria</taxon>
        <taxon>Pseudomonadati</taxon>
        <taxon>Pseudomonadota</taxon>
        <taxon>Betaproteobacteria</taxon>
        <taxon>Burkholderiales</taxon>
        <taxon>Burkholderiaceae</taxon>
        <taxon>Paraburkholderia</taxon>
    </lineage>
</organism>
<dbReference type="Proteomes" id="UP001629249">
    <property type="component" value="Unassembled WGS sequence"/>
</dbReference>
<name>A0ABW8ZPH0_9BURK</name>
<dbReference type="EMBL" id="JAQQFN010000014">
    <property type="protein sequence ID" value="MFL9885127.1"/>
    <property type="molecule type" value="Genomic_DNA"/>
</dbReference>
<evidence type="ECO:0000256" key="1">
    <source>
        <dbReference type="SAM" id="MobiDB-lite"/>
    </source>
</evidence>
<feature type="region of interest" description="Disordered" evidence="1">
    <location>
        <begin position="218"/>
        <end position="252"/>
    </location>
</feature>
<proteinExistence type="predicted"/>
<evidence type="ECO:0008006" key="4">
    <source>
        <dbReference type="Google" id="ProtNLM"/>
    </source>
</evidence>
<protein>
    <recommendedName>
        <fullName evidence="4">Restriction endonuclease</fullName>
    </recommendedName>
</protein>
<accession>A0ABW8ZPH0</accession>
<evidence type="ECO:0000313" key="2">
    <source>
        <dbReference type="EMBL" id="MFL9885127.1"/>
    </source>
</evidence>
<keyword evidence="3" id="KW-1185">Reference proteome</keyword>
<sequence>MNGLPNVSFEDFMLMVKDNPVHRNMVRQHLVKTYDEFIEIFSEILDYAITRLEENPQHHQNDNEDALTEKLVTSLKMAGYDATHGTAGGGSKDLTVKWKNPQWTWIGEAKKYKSLNDVREGFLQLTTRYRTANPLYTRGALIAYTFRPKAAALLKEWMDEAANVAKDTNVLLDNFRVEDCSLRPQLAYNSFHDHVATGLPCQIRHIAVALYHLPKDKSGRSAKKYKQKNDTGLTDPSDPLQPTRVGRKKASV</sequence>
<reference evidence="2 3" key="1">
    <citation type="journal article" date="2024" name="Chem. Sci.">
        <title>Discovery of megapolipeptins by genome mining of a Burkholderiales bacteria collection.</title>
        <authorList>
            <person name="Paulo B.S."/>
            <person name="Recchia M.J.J."/>
            <person name="Lee S."/>
            <person name="Fergusson C.H."/>
            <person name="Romanowski S.B."/>
            <person name="Hernandez A."/>
            <person name="Krull N."/>
            <person name="Liu D.Y."/>
            <person name="Cavanagh H."/>
            <person name="Bos A."/>
            <person name="Gray C.A."/>
            <person name="Murphy B.T."/>
            <person name="Linington R.G."/>
            <person name="Eustaquio A.S."/>
        </authorList>
    </citation>
    <scope>NUCLEOTIDE SEQUENCE [LARGE SCALE GENOMIC DNA]</scope>
    <source>
        <strain evidence="2 3">RL16-012-BIC-B</strain>
    </source>
</reference>